<comment type="function">
    <text evidence="10 13">F(1)F(0) ATP synthase produces ATP from ADP in the presence of a proton or sodium gradient. F-type ATPases consist of two structural domains, F(1) containing the extramembraneous catalytic core and F(0) containing the membrane proton channel, linked together by a central stalk and a peripheral stalk. During catalysis, ATP synthesis in the catalytic domain of F(1) is coupled via a rotary mechanism of the central stalk subunits to proton translocation.</text>
</comment>
<keyword evidence="7 13" id="KW-0406">Ion transport</keyword>
<keyword evidence="13" id="KW-1003">Cell membrane</keyword>
<gene>
    <name evidence="13" type="primary">atpF</name>
    <name evidence="16" type="ORF">Q9K02_10180</name>
</gene>
<evidence type="ECO:0000313" key="16">
    <source>
        <dbReference type="EMBL" id="MDP4575503.1"/>
    </source>
</evidence>
<dbReference type="CDD" id="cd06503">
    <property type="entry name" value="ATP-synt_Fo_b"/>
    <property type="match status" value="1"/>
</dbReference>
<dbReference type="Proteomes" id="UP001240639">
    <property type="component" value="Unassembled WGS sequence"/>
</dbReference>
<evidence type="ECO:0000256" key="1">
    <source>
        <dbReference type="ARBA" id="ARBA00005513"/>
    </source>
</evidence>
<evidence type="ECO:0000256" key="6">
    <source>
        <dbReference type="ARBA" id="ARBA00022989"/>
    </source>
</evidence>
<evidence type="ECO:0000256" key="9">
    <source>
        <dbReference type="ARBA" id="ARBA00023310"/>
    </source>
</evidence>
<comment type="subunit">
    <text evidence="13">F-type ATPases have 2 components, F(1) - the catalytic core - and F(0) - the membrane proton channel. F(1) has five subunits: alpha(3), beta(3), gamma(1), delta(1), epsilon(1). F(0) has three main subunits: a(1), b(2) and c(10-14). The alpha and beta chains form an alternating ring which encloses part of the gamma chain. F(1) is attached to F(0) by a central stalk formed by the gamma and epsilon chains, while a peripheral stalk is formed by the delta and b chains.</text>
</comment>
<keyword evidence="8 13" id="KW-0472">Membrane</keyword>
<keyword evidence="9 13" id="KW-0066">ATP synthesis</keyword>
<evidence type="ECO:0000313" key="17">
    <source>
        <dbReference type="Proteomes" id="UP001240639"/>
    </source>
</evidence>
<evidence type="ECO:0000256" key="11">
    <source>
        <dbReference type="ARBA" id="ARBA00025614"/>
    </source>
</evidence>
<evidence type="ECO:0000256" key="3">
    <source>
        <dbReference type="ARBA" id="ARBA00022547"/>
    </source>
</evidence>
<keyword evidence="15" id="KW-0175">Coiled coil</keyword>
<organism evidence="16 17">
    <name type="scientific">Qipengyuania profundimaris</name>
    <dbReference type="NCBI Taxonomy" id="3067652"/>
    <lineage>
        <taxon>Bacteria</taxon>
        <taxon>Pseudomonadati</taxon>
        <taxon>Pseudomonadota</taxon>
        <taxon>Alphaproteobacteria</taxon>
        <taxon>Sphingomonadales</taxon>
        <taxon>Erythrobacteraceae</taxon>
        <taxon>Qipengyuania</taxon>
    </lineage>
</organism>
<dbReference type="PANTHER" id="PTHR33445">
    <property type="entry name" value="ATP SYNTHASE SUBUNIT B', CHLOROPLASTIC"/>
    <property type="match status" value="1"/>
</dbReference>
<comment type="function">
    <text evidence="11">Component of the F(0) channel, it forms part of the peripheral stalk, linking F(1) to F(0). The b'-subunit is a diverged and duplicated form of b found in plants and photosynthetic bacteria.</text>
</comment>
<evidence type="ECO:0000256" key="2">
    <source>
        <dbReference type="ARBA" id="ARBA00022448"/>
    </source>
</evidence>
<comment type="similarity">
    <text evidence="1 13 14">Belongs to the ATPase B chain family.</text>
</comment>
<evidence type="ECO:0000256" key="13">
    <source>
        <dbReference type="HAMAP-Rule" id="MF_01398"/>
    </source>
</evidence>
<keyword evidence="4 13" id="KW-0812">Transmembrane</keyword>
<evidence type="ECO:0000256" key="14">
    <source>
        <dbReference type="RuleBase" id="RU003848"/>
    </source>
</evidence>
<dbReference type="PANTHER" id="PTHR33445:SF1">
    <property type="entry name" value="ATP SYNTHASE SUBUNIT B"/>
    <property type="match status" value="1"/>
</dbReference>
<proteinExistence type="inferred from homology"/>
<dbReference type="EMBL" id="JAVAIM010000001">
    <property type="protein sequence ID" value="MDP4575503.1"/>
    <property type="molecule type" value="Genomic_DNA"/>
</dbReference>
<evidence type="ECO:0000256" key="5">
    <source>
        <dbReference type="ARBA" id="ARBA00022781"/>
    </source>
</evidence>
<comment type="caution">
    <text evidence="16">The sequence shown here is derived from an EMBL/GenBank/DDBJ whole genome shotgun (WGS) entry which is preliminary data.</text>
</comment>
<evidence type="ECO:0000256" key="15">
    <source>
        <dbReference type="SAM" id="Coils"/>
    </source>
</evidence>
<dbReference type="Pfam" id="PF00430">
    <property type="entry name" value="ATP-synt_B"/>
    <property type="match status" value="1"/>
</dbReference>
<dbReference type="InterPro" id="IPR002146">
    <property type="entry name" value="ATP_synth_b/b'su_bac/chlpt"/>
</dbReference>
<feature type="coiled-coil region" evidence="15">
    <location>
        <begin position="65"/>
        <end position="154"/>
    </location>
</feature>
<accession>A0ABT9HQS8</accession>
<keyword evidence="2 13" id="KW-0813">Transport</keyword>
<reference evidence="16 17" key="1">
    <citation type="submission" date="2023-08" db="EMBL/GenBank/DDBJ databases">
        <title>genomic of G39.</title>
        <authorList>
            <person name="Wang Y."/>
        </authorList>
    </citation>
    <scope>NUCLEOTIDE SEQUENCE [LARGE SCALE GENOMIC DNA]</scope>
    <source>
        <strain evidence="16 17">G39</strain>
    </source>
</reference>
<evidence type="ECO:0000256" key="4">
    <source>
        <dbReference type="ARBA" id="ARBA00022692"/>
    </source>
</evidence>
<evidence type="ECO:0000256" key="12">
    <source>
        <dbReference type="ARBA" id="ARBA00037847"/>
    </source>
</evidence>
<protein>
    <recommendedName>
        <fullName evidence="13">ATP synthase subunit b</fullName>
    </recommendedName>
    <alternativeName>
        <fullName evidence="13">ATP synthase F(0) sector subunit b</fullName>
    </alternativeName>
    <alternativeName>
        <fullName evidence="13">ATPase subunit I</fullName>
    </alternativeName>
    <alternativeName>
        <fullName evidence="13">F-type ATPase subunit b</fullName>
        <shortName evidence="13">F-ATPase subunit b</shortName>
    </alternativeName>
</protein>
<dbReference type="HAMAP" id="MF_01398">
    <property type="entry name" value="ATP_synth_b_bprime"/>
    <property type="match status" value="1"/>
</dbReference>
<evidence type="ECO:0000256" key="10">
    <source>
        <dbReference type="ARBA" id="ARBA00025198"/>
    </source>
</evidence>
<evidence type="ECO:0000256" key="7">
    <source>
        <dbReference type="ARBA" id="ARBA00023065"/>
    </source>
</evidence>
<keyword evidence="3 13" id="KW-0138">CF(0)</keyword>
<comment type="subcellular location">
    <subcellularLocation>
        <location evidence="13">Cell membrane</location>
        <topology evidence="13">Single-pass membrane protein</topology>
    </subcellularLocation>
    <subcellularLocation>
        <location evidence="12">Endomembrane system</location>
        <topology evidence="12">Single-pass membrane protein</topology>
    </subcellularLocation>
</comment>
<sequence>MANTPQPLTTGEPEAVVEVDAGAAKHSEPSLWGLEPYQWVSISMLVLILIALFGAKVHKTIAGGLDGKIAAIKEQLDEAKQLRAEAEALRDEYAAKIASAEKDAEAMLENAQHEADALLVKAEEDSKAMVERRKRMAEDKIAAAEREAVEDVRNRAVTAATQASRKLIAEKHDAEADRALADKVIAGI</sequence>
<evidence type="ECO:0000256" key="8">
    <source>
        <dbReference type="ARBA" id="ARBA00023136"/>
    </source>
</evidence>
<name>A0ABT9HQS8_9SPHN</name>
<dbReference type="RefSeq" id="WP_278328424.1">
    <property type="nucleotide sequence ID" value="NZ_JAVAIM010000001.1"/>
</dbReference>
<keyword evidence="5 13" id="KW-0375">Hydrogen ion transport</keyword>
<dbReference type="InterPro" id="IPR050059">
    <property type="entry name" value="ATP_synthase_B_chain"/>
</dbReference>
<keyword evidence="17" id="KW-1185">Reference proteome</keyword>
<keyword evidence="6 13" id="KW-1133">Transmembrane helix</keyword>
<feature type="transmembrane region" description="Helical" evidence="13">
    <location>
        <begin position="37"/>
        <end position="55"/>
    </location>
</feature>